<keyword evidence="5" id="KW-0449">Lipoprotein</keyword>
<dbReference type="InterPro" id="IPR011936">
    <property type="entry name" value="Myxo_disulph_rpt"/>
</dbReference>
<keyword evidence="2" id="KW-0677">Repeat</keyword>
<dbReference type="KEGG" id="prf:PeribacterA2_0235"/>
<keyword evidence="3" id="KW-1015">Disulfide bond</keyword>
<evidence type="ECO:0000256" key="4">
    <source>
        <dbReference type="SAM" id="Phobius"/>
    </source>
</evidence>
<organism evidence="5 6">
    <name type="scientific">Candidatus Peribacter riflensis</name>
    <dbReference type="NCBI Taxonomy" id="1735162"/>
    <lineage>
        <taxon>Bacteria</taxon>
        <taxon>Candidatus Peregrinibacteriota</taxon>
        <taxon>Candidatus Peribacteria</taxon>
        <taxon>Candidatus Peribacterales</taxon>
        <taxon>Candidatus Peribacteraceae</taxon>
        <taxon>Candidatus Peribacter</taxon>
    </lineage>
</organism>
<accession>A0A0S1SIC5</accession>
<evidence type="ECO:0000313" key="5">
    <source>
        <dbReference type="EMBL" id="ALM12934.1"/>
    </source>
</evidence>
<accession>A0A0S1SNN1</accession>
<dbReference type="GO" id="GO:0007166">
    <property type="term" value="P:cell surface receptor signaling pathway"/>
    <property type="evidence" value="ECO:0007669"/>
    <property type="project" value="TreeGrafter"/>
</dbReference>
<name>A0A0S1SJD7_9BACT</name>
<accession>A0A0S1SJD7</accession>
<accession>A0A0S1SR23</accession>
<feature type="transmembrane region" description="Helical" evidence="4">
    <location>
        <begin position="12"/>
        <end position="34"/>
    </location>
</feature>
<dbReference type="GO" id="GO:0005615">
    <property type="term" value="C:extracellular space"/>
    <property type="evidence" value="ECO:0007669"/>
    <property type="project" value="TreeGrafter"/>
</dbReference>
<proteinExistence type="predicted"/>
<evidence type="ECO:0000256" key="3">
    <source>
        <dbReference type="ARBA" id="ARBA00023157"/>
    </source>
</evidence>
<keyword evidence="1" id="KW-0732">Signal</keyword>
<accession>A0A0S1SNC7</accession>
<dbReference type="InterPro" id="IPR043543">
    <property type="entry name" value="PAPPA/PAPPA2"/>
</dbReference>
<dbReference type="AlphaFoldDB" id="A0A0S1SJD7"/>
<dbReference type="PANTHER" id="PTHR46130">
    <property type="entry name" value="LAMGL DOMAIN-CONTAINING PROTEIN"/>
    <property type="match status" value="1"/>
</dbReference>
<dbReference type="GO" id="GO:0004222">
    <property type="term" value="F:metalloendopeptidase activity"/>
    <property type="evidence" value="ECO:0007669"/>
    <property type="project" value="TreeGrafter"/>
</dbReference>
<protein>
    <submittedName>
        <fullName evidence="5">Putative lipoprotein</fullName>
    </submittedName>
</protein>
<dbReference type="NCBIfam" id="TIGR02232">
    <property type="entry name" value="myxo_disulf_rpt"/>
    <property type="match status" value="4"/>
</dbReference>
<keyword evidence="4" id="KW-1133">Transmembrane helix</keyword>
<sequence length="1030" mass="109868">MVPRLLRLRSLILPIGLFALLAVVLIIVEPTALWRSQAIPASCGNGTIDVGETCMEPGLGTCPASQECLQCRCQAPNTNFRCGNTYGRTGGCTRAGQLCIVGCLSGNRILTGRCDAQMNCYGYCGDGKVDSGEQCDTGNSSENSDGCTEGCSIREGWTCTGSPSHCTLTATAASASAAAASLALANRADIVLDNSDRGFMSYLGSWSTSTAGHMGSQHVHASGPQDWNRPLEWGGWSVTRVPEGDYSMYATWEPSSGFSRQVTLEIDRSFGLLSTPTEDARYTRATINQQSSPTPSWTCNGRKWQYFGNLNITKDYSYLGVFLYAENGAPRNAQFAIDAVMFVPSSRQPTCGTSVIASSSSFAGVLPTHRDCQGPNGTMISVPLNVPCPTYSASSPSAGGDLYSDIIYTGDVIPQPKLKLKIEGPTYGPVDTPYTLTAVVENTGDLFDKATEFTVSWIMSGPEVLSYPPTCKRSYPSGGISGYPVYFTCPVPAITPATPGRQLSFPFTFRLNRSKFTGRNTCVDPTSMIFELKPIIIRQRTPVGNIINHQIGRQKVPLLFTHKCPSSSSSRPLAACGNGIREGNEQCEVGVACPPINCFVAPCPQQTCNFQNCSCSLPSCPSSPPPACHDGVLFPQIGKDANGCSLPPVCCQGAARGGQCTTYMSCMSGRCIVDACTCANAPAAPIEPQPEPGPSPEDSATLHPDIIYPGDTIPQPALTLKVEGPTYGPVDTPYTLTAVVENTGDLFDKATEFTVSWIMSGPEVLSYPPTCKRSYPSGGISGYPVYFTCPVPAITPATPGRKFSFPFTFRINRSKFSTSKSCIDPTSMIFELKPIFIRQRTPVGNIINHQIGWQKVPLLFTHQCVSSSSSRPLAVCGNGIMEQPEWCDDGNSASGDGCYKCLTQGGFSCTKVYGQKSVCTRTLCGNGKVDTGEQCDDANVVGNDGCGGDCKVESGFSCAVFKDRPSSCSRGTCGNGRWDLYEDCDDGNKNSGDGCSAACKYEAGWVCNKTPNPDVCTRGTSVPVPKIITY</sequence>
<evidence type="ECO:0000256" key="1">
    <source>
        <dbReference type="ARBA" id="ARBA00022729"/>
    </source>
</evidence>
<evidence type="ECO:0000256" key="2">
    <source>
        <dbReference type="ARBA" id="ARBA00022737"/>
    </source>
</evidence>
<dbReference type="PANTHER" id="PTHR46130:SF3">
    <property type="entry name" value="CHROMOSOME UNDETERMINED SCAFFOLD_33, WHOLE GENOME SHOTGUN SEQUENCE"/>
    <property type="match status" value="1"/>
</dbReference>
<gene>
    <name evidence="5" type="ORF">PeribacterD1_0235</name>
</gene>
<dbReference type="EMBL" id="CP013065">
    <property type="protein sequence ID" value="ALM12934.1"/>
    <property type="molecule type" value="Genomic_DNA"/>
</dbReference>
<reference evidence="5 6" key="2">
    <citation type="journal article" date="2016" name="PeerJ">
        <title>Analysis of five complete genome sequences for members of the class Peribacteria in the recently recognized Peregrinibacteria bacterial phylum.</title>
        <authorList>
            <person name="Anantharaman K."/>
            <person name="Brown C.T."/>
            <person name="Burstein D."/>
            <person name="Castelle C.J."/>
            <person name="Probst A.J."/>
            <person name="Thomas B.C."/>
            <person name="Williams K.H."/>
            <person name="Banfield J.F."/>
        </authorList>
    </citation>
    <scope>NUCLEOTIDE SEQUENCE [LARGE SCALE GENOMIC DNA]</scope>
    <source>
        <strain evidence="5">RIFOXYD1_FULL_PER-ii_59_16</strain>
    </source>
</reference>
<dbReference type="Proteomes" id="UP000069135">
    <property type="component" value="Chromosome"/>
</dbReference>
<reference evidence="6" key="1">
    <citation type="submission" date="2015-10" db="EMBL/GenBank/DDBJ databases">
        <title>Analysis of five complete genome sequences for members of the class Peribacteria in the recently recognized Peregrinibacteria bacterial phylum.</title>
        <authorList>
            <person name="Anantharaman K."/>
            <person name="Brown C.T."/>
            <person name="Burstein D."/>
            <person name="Castelle C.J."/>
            <person name="Probst A.J."/>
            <person name="Thomas B.C."/>
            <person name="Williams K.H."/>
            <person name="Banfield J.F."/>
        </authorList>
    </citation>
    <scope>NUCLEOTIDE SEQUENCE [LARGE SCALE GENOMIC DNA]</scope>
</reference>
<evidence type="ECO:0000313" key="6">
    <source>
        <dbReference type="Proteomes" id="UP000069135"/>
    </source>
</evidence>
<keyword evidence="4" id="KW-0812">Transmembrane</keyword>
<dbReference type="STRING" id="1735162.PeribacterB2_0235"/>
<keyword evidence="4" id="KW-0472">Membrane</keyword>
<dbReference type="PATRIC" id="fig|1735161.3.peg.235"/>
<dbReference type="GO" id="GO:0006508">
    <property type="term" value="P:proteolysis"/>
    <property type="evidence" value="ECO:0007669"/>
    <property type="project" value="TreeGrafter"/>
</dbReference>
<dbReference type="Pfam" id="PF13948">
    <property type="entry name" value="DUF4215"/>
    <property type="match status" value="2"/>
</dbReference>